<gene>
    <name evidence="2" type="ORF">AXG93_1615s1470</name>
</gene>
<evidence type="ECO:0000313" key="2">
    <source>
        <dbReference type="EMBL" id="OAE24493.1"/>
    </source>
</evidence>
<proteinExistence type="inferred from homology"/>
<dbReference type="GO" id="GO:0005829">
    <property type="term" value="C:cytosol"/>
    <property type="evidence" value="ECO:0007669"/>
    <property type="project" value="TreeGrafter"/>
</dbReference>
<keyword evidence="3" id="KW-1185">Reference proteome</keyword>
<sequence>MNLTYSIKARRDHLMDSSCQSVQRQFWRKVVSTAHQTWPLGSEWSNDRVVGWVTVVVYHTQRGGEEGKIGQSSRYGMTVEQIELITRTHLRGMSLDCKVTSSKKWSAAGTNVGPVQASLFRRIQSTRWNWSHEDMDSPFMGGRMMDSPYSGRVQDSPFLRAQEAKYGSGFSLGPGMHEAGASEGGGAGGGAVDTPQSTADLTAFVQNLLQQMQLRFQSMSDAIIVRNILIINVVNDVVDGCLS</sequence>
<dbReference type="GO" id="GO:0005634">
    <property type="term" value="C:nucleus"/>
    <property type="evidence" value="ECO:0007669"/>
    <property type="project" value="TreeGrafter"/>
</dbReference>
<dbReference type="Proteomes" id="UP000077202">
    <property type="component" value="Unassembled WGS sequence"/>
</dbReference>
<dbReference type="AlphaFoldDB" id="A0A176VVP9"/>
<comment type="similarity">
    <text evidence="1">Belongs to the HSBP1 family.</text>
</comment>
<dbReference type="InterPro" id="IPR009643">
    <property type="entry name" value="HS1-bd"/>
</dbReference>
<evidence type="ECO:0000256" key="1">
    <source>
        <dbReference type="ARBA" id="ARBA00006349"/>
    </source>
</evidence>
<comment type="caution">
    <text evidence="2">The sequence shown here is derived from an EMBL/GenBank/DDBJ whole genome shotgun (WGS) entry which is preliminary data.</text>
</comment>
<dbReference type="Pfam" id="PF06825">
    <property type="entry name" value="HSBP1"/>
    <property type="match status" value="1"/>
</dbReference>
<name>A0A176VVP9_MARPO</name>
<dbReference type="GO" id="GO:0003714">
    <property type="term" value="F:transcription corepressor activity"/>
    <property type="evidence" value="ECO:0007669"/>
    <property type="project" value="InterPro"/>
</dbReference>
<dbReference type="EMBL" id="LVLJ01002594">
    <property type="protein sequence ID" value="OAE24493.1"/>
    <property type="molecule type" value="Genomic_DNA"/>
</dbReference>
<dbReference type="PANTHER" id="PTHR19424">
    <property type="entry name" value="HEAT SHOCK FACTOR BINDING PROTEIN 1"/>
    <property type="match status" value="1"/>
</dbReference>
<reference evidence="2" key="1">
    <citation type="submission" date="2016-03" db="EMBL/GenBank/DDBJ databases">
        <title>Mechanisms controlling the formation of the plant cell surface in tip-growing cells are functionally conserved among land plants.</title>
        <authorList>
            <person name="Honkanen S."/>
            <person name="Jones V.A."/>
            <person name="Morieri G."/>
            <person name="Champion C."/>
            <person name="Hetherington A.J."/>
            <person name="Kelly S."/>
            <person name="Saint-Marcoux D."/>
            <person name="Proust H."/>
            <person name="Prescott H."/>
            <person name="Dolan L."/>
        </authorList>
    </citation>
    <scope>NUCLEOTIDE SEQUENCE [LARGE SCALE GENOMIC DNA]</scope>
    <source>
        <tissue evidence="2">Whole gametophyte</tissue>
    </source>
</reference>
<accession>A0A176VVP9</accession>
<organism evidence="2 3">
    <name type="scientific">Marchantia polymorpha subsp. ruderalis</name>
    <dbReference type="NCBI Taxonomy" id="1480154"/>
    <lineage>
        <taxon>Eukaryota</taxon>
        <taxon>Viridiplantae</taxon>
        <taxon>Streptophyta</taxon>
        <taxon>Embryophyta</taxon>
        <taxon>Marchantiophyta</taxon>
        <taxon>Marchantiopsida</taxon>
        <taxon>Marchantiidae</taxon>
        <taxon>Marchantiales</taxon>
        <taxon>Marchantiaceae</taxon>
        <taxon>Marchantia</taxon>
    </lineage>
</organism>
<dbReference type="Gene3D" id="1.20.5.430">
    <property type="match status" value="1"/>
</dbReference>
<protein>
    <submittedName>
        <fullName evidence="2">Uncharacterized protein</fullName>
    </submittedName>
</protein>
<dbReference type="GO" id="GO:0070370">
    <property type="term" value="P:cellular heat acclimation"/>
    <property type="evidence" value="ECO:0007669"/>
    <property type="project" value="TreeGrafter"/>
</dbReference>
<evidence type="ECO:0000313" key="3">
    <source>
        <dbReference type="Proteomes" id="UP000077202"/>
    </source>
</evidence>
<dbReference type="PANTHER" id="PTHR19424:SF0">
    <property type="entry name" value="HEAT SHOCK FACTOR BINDING PROTEIN 1"/>
    <property type="match status" value="1"/>
</dbReference>